<feature type="domain" description="MYND-type" evidence="5">
    <location>
        <begin position="29"/>
        <end position="67"/>
    </location>
</feature>
<dbReference type="Gene3D" id="1.25.40.10">
    <property type="entry name" value="Tetratricopeptide repeat domain"/>
    <property type="match status" value="1"/>
</dbReference>
<dbReference type="SUPFAM" id="SSF82199">
    <property type="entry name" value="SET domain"/>
    <property type="match status" value="1"/>
</dbReference>
<organism evidence="6 7">
    <name type="scientific">Nephila pilipes</name>
    <name type="common">Giant wood spider</name>
    <name type="synonym">Nephila maculata</name>
    <dbReference type="NCBI Taxonomy" id="299642"/>
    <lineage>
        <taxon>Eukaryota</taxon>
        <taxon>Metazoa</taxon>
        <taxon>Ecdysozoa</taxon>
        <taxon>Arthropoda</taxon>
        <taxon>Chelicerata</taxon>
        <taxon>Arachnida</taxon>
        <taxon>Araneae</taxon>
        <taxon>Araneomorphae</taxon>
        <taxon>Entelegynae</taxon>
        <taxon>Araneoidea</taxon>
        <taxon>Nephilidae</taxon>
        <taxon>Nephila</taxon>
    </lineage>
</organism>
<dbReference type="Pfam" id="PF01753">
    <property type="entry name" value="zf-MYND"/>
    <property type="match status" value="1"/>
</dbReference>
<dbReference type="GO" id="GO:0008168">
    <property type="term" value="F:methyltransferase activity"/>
    <property type="evidence" value="ECO:0007669"/>
    <property type="project" value="UniProtKB-KW"/>
</dbReference>
<dbReference type="PROSITE" id="PS50865">
    <property type="entry name" value="ZF_MYND_2"/>
    <property type="match status" value="1"/>
</dbReference>
<evidence type="ECO:0000256" key="4">
    <source>
        <dbReference type="PROSITE-ProRule" id="PRU00134"/>
    </source>
</evidence>
<keyword evidence="1" id="KW-0479">Metal-binding</keyword>
<name>A0A8X6PYP3_NEPPI</name>
<dbReference type="PANTHER" id="PTHR12197:SF251">
    <property type="entry name" value="EG:BACR7C10.4 PROTEIN"/>
    <property type="match status" value="1"/>
</dbReference>
<dbReference type="GO" id="GO:0032259">
    <property type="term" value="P:methylation"/>
    <property type="evidence" value="ECO:0007669"/>
    <property type="project" value="UniProtKB-KW"/>
</dbReference>
<dbReference type="GO" id="GO:0008270">
    <property type="term" value="F:zinc ion binding"/>
    <property type="evidence" value="ECO:0007669"/>
    <property type="project" value="UniProtKB-KW"/>
</dbReference>
<keyword evidence="7" id="KW-1185">Reference proteome</keyword>
<keyword evidence="3" id="KW-0862">Zinc</keyword>
<dbReference type="InterPro" id="IPR011990">
    <property type="entry name" value="TPR-like_helical_dom_sf"/>
</dbReference>
<dbReference type="PANTHER" id="PTHR12197">
    <property type="entry name" value="HISTONE-LYSINE N-METHYLTRANSFERASE SMYD"/>
    <property type="match status" value="1"/>
</dbReference>
<evidence type="ECO:0000313" key="7">
    <source>
        <dbReference type="Proteomes" id="UP000887013"/>
    </source>
</evidence>
<dbReference type="InterPro" id="IPR050869">
    <property type="entry name" value="H3K4_H4K5_MeTrfase"/>
</dbReference>
<evidence type="ECO:0000256" key="3">
    <source>
        <dbReference type="ARBA" id="ARBA00022833"/>
    </source>
</evidence>
<dbReference type="Gene3D" id="6.10.140.2220">
    <property type="match status" value="1"/>
</dbReference>
<keyword evidence="2 4" id="KW-0863">Zinc-finger</keyword>
<evidence type="ECO:0000256" key="1">
    <source>
        <dbReference type="ARBA" id="ARBA00022723"/>
    </source>
</evidence>
<gene>
    <name evidence="6" type="primary">SMYD2</name>
    <name evidence="6" type="ORF">NPIL_330841</name>
</gene>
<dbReference type="OrthoDB" id="265717at2759"/>
<dbReference type="InterPro" id="IPR002893">
    <property type="entry name" value="Znf_MYND"/>
</dbReference>
<reference evidence="6" key="1">
    <citation type="submission" date="2020-08" db="EMBL/GenBank/DDBJ databases">
        <title>Multicomponent nature underlies the extraordinary mechanical properties of spider dragline silk.</title>
        <authorList>
            <person name="Kono N."/>
            <person name="Nakamura H."/>
            <person name="Mori M."/>
            <person name="Yoshida Y."/>
            <person name="Ohtoshi R."/>
            <person name="Malay A.D."/>
            <person name="Moran D.A.P."/>
            <person name="Tomita M."/>
            <person name="Numata K."/>
            <person name="Arakawa K."/>
        </authorList>
    </citation>
    <scope>NUCLEOTIDE SEQUENCE</scope>
</reference>
<dbReference type="Proteomes" id="UP000887013">
    <property type="component" value="Unassembled WGS sequence"/>
</dbReference>
<evidence type="ECO:0000256" key="2">
    <source>
        <dbReference type="ARBA" id="ARBA00022771"/>
    </source>
</evidence>
<evidence type="ECO:0000313" key="6">
    <source>
        <dbReference type="EMBL" id="GFT96755.1"/>
    </source>
</evidence>
<keyword evidence="6" id="KW-0489">Methyltransferase</keyword>
<dbReference type="InterPro" id="IPR046341">
    <property type="entry name" value="SET_dom_sf"/>
</dbReference>
<keyword evidence="6" id="KW-0808">Transferase</keyword>
<dbReference type="Gene3D" id="2.170.270.10">
    <property type="entry name" value="SET domain"/>
    <property type="match status" value="1"/>
</dbReference>
<evidence type="ECO:0000259" key="5">
    <source>
        <dbReference type="PROSITE" id="PS50865"/>
    </source>
</evidence>
<proteinExistence type="predicted"/>
<dbReference type="Gene3D" id="1.10.220.160">
    <property type="match status" value="1"/>
</dbReference>
<dbReference type="Gene3D" id="1.25.40.970">
    <property type="match status" value="1"/>
</dbReference>
<comment type="caution">
    <text evidence="6">The sequence shown here is derived from an EMBL/GenBank/DDBJ whole genome shotgun (WGS) entry which is preliminary data.</text>
</comment>
<dbReference type="GO" id="GO:0005634">
    <property type="term" value="C:nucleus"/>
    <property type="evidence" value="ECO:0007669"/>
    <property type="project" value="TreeGrafter"/>
</dbReference>
<dbReference type="AlphaFoldDB" id="A0A8X6PYP3"/>
<sequence length="424" mass="48740">MQCFQLGELILVSKPYAYVLNNDCRGQRCDYCFQKQHNLKRCSQCSFLYFCDKTCQKKAWETHKTECKFIMKAKPKEPTASLRLVSLIILKVKKNGQEQPIEEVYGRKVSFKTLMSHAEEIKQNSKTCQQMIAMVGTIKDYIGHSNIPTPPEFIEIFGKVCINTFSICDNEMQSIGSGIYLGASAFDHSCSPDAEVVFDGTNLHIRAVKHIPHRDISKVYISYIEQLQLTKERQDALREQYYFLCQCKNCTSTDYNEMMTKLLISEKEAEQHLIKFKAAIEHIKQMEKDKAGPSSIYSACVQELISQDNVLADTHIYRVKILEMAFNACIFNNQWTDAHAMGIQLLKPYRIFYGPYHPTLGIHLFKVGKIQRLLDLSSWTDTLQEVEKILQVTHGKSHPLYQNLLKVLNDSETLPCLSTLSIEE</sequence>
<dbReference type="EMBL" id="BMAW01026325">
    <property type="protein sequence ID" value="GFT96755.1"/>
    <property type="molecule type" value="Genomic_DNA"/>
</dbReference>
<protein>
    <submittedName>
        <fullName evidence="6">N-lysine methyltransferase SMYD2</fullName>
    </submittedName>
</protein>
<accession>A0A8X6PYP3</accession>